<keyword evidence="2" id="KW-1185">Reference proteome</keyword>
<proteinExistence type="predicted"/>
<protein>
    <submittedName>
        <fullName evidence="1">Uncharacterized protein</fullName>
    </submittedName>
</protein>
<reference evidence="1 2" key="1">
    <citation type="journal article" date="2019" name="Commun. Biol.">
        <title>The bagworm genome reveals a unique fibroin gene that provides high tensile strength.</title>
        <authorList>
            <person name="Kono N."/>
            <person name="Nakamura H."/>
            <person name="Ohtoshi R."/>
            <person name="Tomita M."/>
            <person name="Numata K."/>
            <person name="Arakawa K."/>
        </authorList>
    </citation>
    <scope>NUCLEOTIDE SEQUENCE [LARGE SCALE GENOMIC DNA]</scope>
</reference>
<gene>
    <name evidence="1" type="ORF">EVAR_101534_1</name>
</gene>
<dbReference type="Proteomes" id="UP000299102">
    <property type="component" value="Unassembled WGS sequence"/>
</dbReference>
<evidence type="ECO:0000313" key="2">
    <source>
        <dbReference type="Proteomes" id="UP000299102"/>
    </source>
</evidence>
<dbReference type="AlphaFoldDB" id="A0A4C1SH11"/>
<organism evidence="1 2">
    <name type="scientific">Eumeta variegata</name>
    <name type="common">Bagworm moth</name>
    <name type="synonym">Eumeta japonica</name>
    <dbReference type="NCBI Taxonomy" id="151549"/>
    <lineage>
        <taxon>Eukaryota</taxon>
        <taxon>Metazoa</taxon>
        <taxon>Ecdysozoa</taxon>
        <taxon>Arthropoda</taxon>
        <taxon>Hexapoda</taxon>
        <taxon>Insecta</taxon>
        <taxon>Pterygota</taxon>
        <taxon>Neoptera</taxon>
        <taxon>Endopterygota</taxon>
        <taxon>Lepidoptera</taxon>
        <taxon>Glossata</taxon>
        <taxon>Ditrysia</taxon>
        <taxon>Tineoidea</taxon>
        <taxon>Psychidae</taxon>
        <taxon>Oiketicinae</taxon>
        <taxon>Eumeta</taxon>
    </lineage>
</organism>
<sequence>MSVKTLPSTCPFVPGSNNFYRGAKGGSTKYGICALKAIIGMDSKYAGVSSSIQELNILVGKALGCSYRLGQLNAVEYDAQEFARMSEAPFTICRNEKIRI</sequence>
<comment type="caution">
    <text evidence="1">The sequence shown here is derived from an EMBL/GenBank/DDBJ whole genome shotgun (WGS) entry which is preliminary data.</text>
</comment>
<dbReference type="EMBL" id="BGZK01006745">
    <property type="protein sequence ID" value="GBP00468.1"/>
    <property type="molecule type" value="Genomic_DNA"/>
</dbReference>
<accession>A0A4C1SH11</accession>
<evidence type="ECO:0000313" key="1">
    <source>
        <dbReference type="EMBL" id="GBP00468.1"/>
    </source>
</evidence>
<name>A0A4C1SH11_EUMVA</name>